<dbReference type="AlphaFoldDB" id="A0A1M6XTV6"/>
<name>A0A1M6XTV6_9BRAD</name>
<keyword evidence="1" id="KW-0732">Signal</keyword>
<evidence type="ECO:0000313" key="3">
    <source>
        <dbReference type="Proteomes" id="UP000189935"/>
    </source>
</evidence>
<dbReference type="RefSeq" id="WP_154071427.1">
    <property type="nucleotide sequence ID" value="NZ_LT670844.1"/>
</dbReference>
<evidence type="ECO:0000313" key="2">
    <source>
        <dbReference type="EMBL" id="SHL09303.1"/>
    </source>
</evidence>
<sequence>MTRYALLAAAAILSAATATQVFAQAAIQEPGVYAFYHPNADVLNAGAARPADAMASVNGGSVAQMQMSVRPHMVHAKRAAAVKHY</sequence>
<proteinExistence type="predicted"/>
<reference evidence="2 3" key="1">
    <citation type="submission" date="2016-11" db="EMBL/GenBank/DDBJ databases">
        <authorList>
            <person name="Jaros S."/>
            <person name="Januszkiewicz K."/>
            <person name="Wedrychowicz H."/>
        </authorList>
    </citation>
    <scope>NUCLEOTIDE SEQUENCE [LARGE SCALE GENOMIC DNA]</scope>
    <source>
        <strain evidence="2 3">GAS499</strain>
    </source>
</reference>
<accession>A0A1M6XTV6</accession>
<protein>
    <submittedName>
        <fullName evidence="2">Uncharacterized protein</fullName>
    </submittedName>
</protein>
<dbReference type="EMBL" id="LT670844">
    <property type="protein sequence ID" value="SHL09303.1"/>
    <property type="molecule type" value="Genomic_DNA"/>
</dbReference>
<dbReference type="Proteomes" id="UP000189935">
    <property type="component" value="Chromosome I"/>
</dbReference>
<gene>
    <name evidence="2" type="ORF">SAMN05444159_4973</name>
</gene>
<organism evidence="2 3">
    <name type="scientific">Bradyrhizobium lablabi</name>
    <dbReference type="NCBI Taxonomy" id="722472"/>
    <lineage>
        <taxon>Bacteria</taxon>
        <taxon>Pseudomonadati</taxon>
        <taxon>Pseudomonadota</taxon>
        <taxon>Alphaproteobacteria</taxon>
        <taxon>Hyphomicrobiales</taxon>
        <taxon>Nitrobacteraceae</taxon>
        <taxon>Bradyrhizobium</taxon>
    </lineage>
</organism>
<feature type="signal peptide" evidence="1">
    <location>
        <begin position="1"/>
        <end position="23"/>
    </location>
</feature>
<evidence type="ECO:0000256" key="1">
    <source>
        <dbReference type="SAM" id="SignalP"/>
    </source>
</evidence>
<dbReference type="OrthoDB" id="8242170at2"/>
<feature type="chain" id="PRO_5013314339" evidence="1">
    <location>
        <begin position="24"/>
        <end position="85"/>
    </location>
</feature>